<feature type="coiled-coil region" evidence="8">
    <location>
        <begin position="579"/>
        <end position="630"/>
    </location>
</feature>
<accession>A0AAU9J123</accession>
<dbReference type="PANTHER" id="PTHR13257">
    <property type="entry name" value="NUCLEOPORIN NUP84-RELATED"/>
    <property type="match status" value="1"/>
</dbReference>
<keyword evidence="10" id="KW-1185">Reference proteome</keyword>
<reference evidence="9" key="1">
    <citation type="submission" date="2021-09" db="EMBL/GenBank/DDBJ databases">
        <authorList>
            <consortium name="AG Swart"/>
            <person name="Singh M."/>
            <person name="Singh A."/>
            <person name="Seah K."/>
            <person name="Emmerich C."/>
        </authorList>
    </citation>
    <scope>NUCLEOTIDE SEQUENCE</scope>
    <source>
        <strain evidence="9">ATCC30299</strain>
    </source>
</reference>
<dbReference type="PANTHER" id="PTHR13257:SF0">
    <property type="entry name" value="NUCLEAR PORE COMPLEX PROTEIN NUP88"/>
    <property type="match status" value="1"/>
</dbReference>
<evidence type="ECO:0000256" key="5">
    <source>
        <dbReference type="ARBA" id="ARBA00023010"/>
    </source>
</evidence>
<evidence type="ECO:0000256" key="2">
    <source>
        <dbReference type="ARBA" id="ARBA00022448"/>
    </source>
</evidence>
<dbReference type="Proteomes" id="UP001162131">
    <property type="component" value="Unassembled WGS sequence"/>
</dbReference>
<keyword evidence="8" id="KW-0175">Coiled coil</keyword>
<keyword evidence="5" id="KW-0811">Translocation</keyword>
<keyword evidence="2" id="KW-0813">Transport</keyword>
<organism evidence="9 10">
    <name type="scientific">Blepharisma stoltei</name>
    <dbReference type="NCBI Taxonomy" id="1481888"/>
    <lineage>
        <taxon>Eukaryota</taxon>
        <taxon>Sar</taxon>
        <taxon>Alveolata</taxon>
        <taxon>Ciliophora</taxon>
        <taxon>Postciliodesmatophora</taxon>
        <taxon>Heterotrichea</taxon>
        <taxon>Heterotrichida</taxon>
        <taxon>Blepharismidae</taxon>
        <taxon>Blepharisma</taxon>
    </lineage>
</organism>
<evidence type="ECO:0000256" key="8">
    <source>
        <dbReference type="SAM" id="Coils"/>
    </source>
</evidence>
<evidence type="ECO:0000313" key="10">
    <source>
        <dbReference type="Proteomes" id="UP001162131"/>
    </source>
</evidence>
<gene>
    <name evidence="9" type="ORF">BSTOLATCC_MIC24115</name>
</gene>
<dbReference type="GO" id="GO:0000056">
    <property type="term" value="P:ribosomal small subunit export from nucleus"/>
    <property type="evidence" value="ECO:0007669"/>
    <property type="project" value="InterPro"/>
</dbReference>
<keyword evidence="4" id="KW-0653">Protein transport</keyword>
<dbReference type="EMBL" id="CAJZBQ010000023">
    <property type="protein sequence ID" value="CAG9319564.1"/>
    <property type="molecule type" value="Genomic_DNA"/>
</dbReference>
<sequence length="632" mass="72575">MENAIRDLQNPLLSWNPESASALILNRSKPYNLYINPIDSNSQQIKNLSSLPFYPLSMKPHLQRLAIVGEDQLLVISIDTDTEWKLIRFNGKILDYHWHPLSESALAVLTPDMILRIYDVLVSIREPEIEWRIPIDILSSNNGEPVSFCFLQEKEKSLSRFSCIVLMSNGDLYVISPAIPRKFSVLKEFTNFEKIMKIQNNSYSLYEPSSEQWVNEITNNILLVSQNLRKAYISLPNFVYQNYIAVPQGPISFYEKNISSDERSLEYDEIFCLSSFNPIVFLLKQVSGSLVLLVGFGDINISFSSRDSNLNLSVFEQIKFEGQNGVIRISDDDKIYYLCNNSLYQISLPWLSQLKESCILGRVSKDIKHSVVKEINKNLPGSSLAIIHHRIRYNYALISLEQEIRKIDLKLIREKGEFFNLDLNELEINLPKESLSEPINIPPPPAVDVNLPDITNEEQELAALTLVVDKLYEKCVLPLSKKAEFLKTKVDDCKEWFNKLKNSASFIKADSAIKLFNSIQGLEEKMKNVERNSEILKEKIDRILQKQNRVNLPLSSAERDLAMKVTQLEKMTNSLKTIAKTKLLELKAEKAALKKLNQNISLNPRLENQINELKHKCSKIAENIKKYETDNQ</sequence>
<evidence type="ECO:0000256" key="3">
    <source>
        <dbReference type="ARBA" id="ARBA00022816"/>
    </source>
</evidence>
<evidence type="ECO:0000256" key="4">
    <source>
        <dbReference type="ARBA" id="ARBA00022927"/>
    </source>
</evidence>
<evidence type="ECO:0000313" key="9">
    <source>
        <dbReference type="EMBL" id="CAG9319564.1"/>
    </source>
</evidence>
<dbReference type="SUPFAM" id="SSF69322">
    <property type="entry name" value="Tricorn protease domain 2"/>
    <property type="match status" value="1"/>
</dbReference>
<feature type="coiled-coil region" evidence="8">
    <location>
        <begin position="512"/>
        <end position="546"/>
    </location>
</feature>
<proteinExistence type="predicted"/>
<evidence type="ECO:0008006" key="11">
    <source>
        <dbReference type="Google" id="ProtNLM"/>
    </source>
</evidence>
<comment type="subcellular location">
    <subcellularLocation>
        <location evidence="1">Nucleus</location>
        <location evidence="1">Nuclear pore complex</location>
    </subcellularLocation>
</comment>
<dbReference type="GO" id="GO:0000055">
    <property type="term" value="P:ribosomal large subunit export from nucleus"/>
    <property type="evidence" value="ECO:0007669"/>
    <property type="project" value="InterPro"/>
</dbReference>
<dbReference type="GO" id="GO:0006606">
    <property type="term" value="P:protein import into nucleus"/>
    <property type="evidence" value="ECO:0007669"/>
    <property type="project" value="TreeGrafter"/>
</dbReference>
<keyword evidence="6" id="KW-0906">Nuclear pore complex</keyword>
<dbReference type="AlphaFoldDB" id="A0AAU9J123"/>
<dbReference type="GO" id="GO:0017056">
    <property type="term" value="F:structural constituent of nuclear pore"/>
    <property type="evidence" value="ECO:0007669"/>
    <property type="project" value="InterPro"/>
</dbReference>
<evidence type="ECO:0000256" key="7">
    <source>
        <dbReference type="ARBA" id="ARBA00023242"/>
    </source>
</evidence>
<name>A0AAU9J123_9CILI</name>
<evidence type="ECO:0000256" key="1">
    <source>
        <dbReference type="ARBA" id="ARBA00004567"/>
    </source>
</evidence>
<keyword evidence="7" id="KW-0539">Nucleus</keyword>
<dbReference type="GO" id="GO:0006406">
    <property type="term" value="P:mRNA export from nucleus"/>
    <property type="evidence" value="ECO:0007669"/>
    <property type="project" value="TreeGrafter"/>
</dbReference>
<evidence type="ECO:0000256" key="6">
    <source>
        <dbReference type="ARBA" id="ARBA00023132"/>
    </source>
</evidence>
<dbReference type="GO" id="GO:0005643">
    <property type="term" value="C:nuclear pore"/>
    <property type="evidence" value="ECO:0007669"/>
    <property type="project" value="UniProtKB-SubCell"/>
</dbReference>
<keyword evidence="3" id="KW-0509">mRNA transport</keyword>
<dbReference type="InterPro" id="IPR037700">
    <property type="entry name" value="NUP88/NUP82"/>
</dbReference>
<comment type="caution">
    <text evidence="9">The sequence shown here is derived from an EMBL/GenBank/DDBJ whole genome shotgun (WGS) entry which is preliminary data.</text>
</comment>
<protein>
    <recommendedName>
        <fullName evidence="11">Nuclear pore complex protein Nup88</fullName>
    </recommendedName>
</protein>